<evidence type="ECO:0000313" key="2">
    <source>
        <dbReference type="Proteomes" id="UP001187531"/>
    </source>
</evidence>
<proteinExistence type="predicted"/>
<keyword evidence="2" id="KW-1185">Reference proteome</keyword>
<comment type="caution">
    <text evidence="1">The sequence shown here is derived from an EMBL/GenBank/DDBJ whole genome shotgun (WGS) entry which is preliminary data.</text>
</comment>
<name>A0AA88HEK5_ARTSF</name>
<dbReference type="EMBL" id="JAVRJZ010000019">
    <property type="protein sequence ID" value="KAK2707508.1"/>
    <property type="molecule type" value="Genomic_DNA"/>
</dbReference>
<evidence type="ECO:0000313" key="1">
    <source>
        <dbReference type="EMBL" id="KAK2707508.1"/>
    </source>
</evidence>
<accession>A0AA88HEK5</accession>
<dbReference type="AlphaFoldDB" id="A0AA88HEK5"/>
<organism evidence="1 2">
    <name type="scientific">Artemia franciscana</name>
    <name type="common">Brine shrimp</name>
    <name type="synonym">Artemia sanfranciscana</name>
    <dbReference type="NCBI Taxonomy" id="6661"/>
    <lineage>
        <taxon>Eukaryota</taxon>
        <taxon>Metazoa</taxon>
        <taxon>Ecdysozoa</taxon>
        <taxon>Arthropoda</taxon>
        <taxon>Crustacea</taxon>
        <taxon>Branchiopoda</taxon>
        <taxon>Anostraca</taxon>
        <taxon>Artemiidae</taxon>
        <taxon>Artemia</taxon>
    </lineage>
</organism>
<reference evidence="1" key="1">
    <citation type="submission" date="2023-07" db="EMBL/GenBank/DDBJ databases">
        <title>Chromosome-level genome assembly of Artemia franciscana.</title>
        <authorList>
            <person name="Jo E."/>
        </authorList>
    </citation>
    <scope>NUCLEOTIDE SEQUENCE</scope>
    <source>
        <tissue evidence="1">Whole body</tissue>
    </source>
</reference>
<dbReference type="Proteomes" id="UP001187531">
    <property type="component" value="Unassembled WGS sequence"/>
</dbReference>
<gene>
    <name evidence="1" type="ORF">QYM36_015272</name>
</gene>
<protein>
    <submittedName>
        <fullName evidence="1">Uncharacterized protein</fullName>
    </submittedName>
</protein>
<sequence>MHPLYAGDVEPVEGNGELEPYERTFIGSPIFSNHAKLNIIVCYAAKNEADKDEKDKFYEILQAVTKVVPRHDILCVVGIINGKAEVDRQYCPEAMGPFGIGVISKNRALLVDYALSNYFIVGGTITQLLLGVPRWSDKNRIDRFLV</sequence>